<reference evidence="4" key="1">
    <citation type="submission" date="2021-01" db="EMBL/GenBank/DDBJ databases">
        <authorList>
            <person name="Corre E."/>
            <person name="Pelletier E."/>
            <person name="Niang G."/>
            <person name="Scheremetjew M."/>
            <person name="Finn R."/>
            <person name="Kale V."/>
            <person name="Holt S."/>
            <person name="Cochrane G."/>
            <person name="Meng A."/>
            <person name="Brown T."/>
            <person name="Cohen L."/>
        </authorList>
    </citation>
    <scope>NUCLEOTIDE SEQUENCE</scope>
    <source>
        <strain evidence="4">CCMP644</strain>
    </source>
</reference>
<feature type="region of interest" description="Disordered" evidence="1">
    <location>
        <begin position="81"/>
        <end position="117"/>
    </location>
</feature>
<dbReference type="PROSITE" id="PS51257">
    <property type="entry name" value="PROKAR_LIPOPROTEIN"/>
    <property type="match status" value="1"/>
</dbReference>
<dbReference type="EMBL" id="HBFX01039803">
    <property type="protein sequence ID" value="CAD8972955.1"/>
    <property type="molecule type" value="Transcribed_RNA"/>
</dbReference>
<feature type="region of interest" description="Disordered" evidence="1">
    <location>
        <begin position="21"/>
        <end position="55"/>
    </location>
</feature>
<feature type="compositionally biased region" description="Low complexity" evidence="1">
    <location>
        <begin position="81"/>
        <end position="105"/>
    </location>
</feature>
<feature type="signal peptide" evidence="3">
    <location>
        <begin position="1"/>
        <end position="20"/>
    </location>
</feature>
<sequence>MRESGLMAGLALLLLSSCLASPPSASKSNGFTATASDKMAEMKKHHAVGKGPASAAAAPHAVSGLKGGARVGAVHEGSALAANATGGNGTEAAAPKAAAVSTDSGDGADDDDGGDEREGFWKHMIGGSSVIDDGAPHKPSSMPSIIWILPVVGFIGVGIAVTAYCVLGT</sequence>
<name>A0A6U5A1L8_HEMAN</name>
<gene>
    <name evidence="4" type="ORF">HAND00432_LOCUS23956</name>
</gene>
<dbReference type="AlphaFoldDB" id="A0A6U5A1L8"/>
<accession>A0A6U5A1L8</accession>
<feature type="transmembrane region" description="Helical" evidence="2">
    <location>
        <begin position="145"/>
        <end position="167"/>
    </location>
</feature>
<keyword evidence="2" id="KW-1133">Transmembrane helix</keyword>
<keyword evidence="2" id="KW-0812">Transmembrane</keyword>
<protein>
    <submittedName>
        <fullName evidence="4">Uncharacterized protein</fullName>
    </submittedName>
</protein>
<organism evidence="4">
    <name type="scientific">Hemiselmis andersenii</name>
    <name type="common">Cryptophyte alga</name>
    <dbReference type="NCBI Taxonomy" id="464988"/>
    <lineage>
        <taxon>Eukaryota</taxon>
        <taxon>Cryptophyceae</taxon>
        <taxon>Cryptomonadales</taxon>
        <taxon>Hemiselmidaceae</taxon>
        <taxon>Hemiselmis</taxon>
    </lineage>
</organism>
<feature type="chain" id="PRO_5030160466" evidence="3">
    <location>
        <begin position="21"/>
        <end position="169"/>
    </location>
</feature>
<evidence type="ECO:0000256" key="3">
    <source>
        <dbReference type="SAM" id="SignalP"/>
    </source>
</evidence>
<feature type="compositionally biased region" description="Acidic residues" evidence="1">
    <location>
        <begin position="106"/>
        <end position="115"/>
    </location>
</feature>
<keyword evidence="3" id="KW-0732">Signal</keyword>
<evidence type="ECO:0000313" key="4">
    <source>
        <dbReference type="EMBL" id="CAD8972955.1"/>
    </source>
</evidence>
<evidence type="ECO:0000256" key="1">
    <source>
        <dbReference type="SAM" id="MobiDB-lite"/>
    </source>
</evidence>
<proteinExistence type="predicted"/>
<keyword evidence="2" id="KW-0472">Membrane</keyword>
<evidence type="ECO:0000256" key="2">
    <source>
        <dbReference type="SAM" id="Phobius"/>
    </source>
</evidence>